<reference evidence="3" key="1">
    <citation type="submission" date="2023-03" db="EMBL/GenBank/DDBJ databases">
        <title>Massive genome expansion in bonnet fungi (Mycena s.s.) driven by repeated elements and novel gene families across ecological guilds.</title>
        <authorList>
            <consortium name="Lawrence Berkeley National Laboratory"/>
            <person name="Harder C.B."/>
            <person name="Miyauchi S."/>
            <person name="Viragh M."/>
            <person name="Kuo A."/>
            <person name="Thoen E."/>
            <person name="Andreopoulos B."/>
            <person name="Lu D."/>
            <person name="Skrede I."/>
            <person name="Drula E."/>
            <person name="Henrissat B."/>
            <person name="Morin E."/>
            <person name="Kohler A."/>
            <person name="Barry K."/>
            <person name="LaButti K."/>
            <person name="Morin E."/>
            <person name="Salamov A."/>
            <person name="Lipzen A."/>
            <person name="Mereny Z."/>
            <person name="Hegedus B."/>
            <person name="Baldrian P."/>
            <person name="Stursova M."/>
            <person name="Weitz H."/>
            <person name="Taylor A."/>
            <person name="Grigoriev I.V."/>
            <person name="Nagy L.G."/>
            <person name="Martin F."/>
            <person name="Kauserud H."/>
        </authorList>
    </citation>
    <scope>NUCLEOTIDE SEQUENCE</scope>
    <source>
        <strain evidence="3">9284</strain>
    </source>
</reference>
<accession>A0AAD7BDB8</accession>
<organism evidence="3 4">
    <name type="scientific">Roridomyces roridus</name>
    <dbReference type="NCBI Taxonomy" id="1738132"/>
    <lineage>
        <taxon>Eukaryota</taxon>
        <taxon>Fungi</taxon>
        <taxon>Dikarya</taxon>
        <taxon>Basidiomycota</taxon>
        <taxon>Agaricomycotina</taxon>
        <taxon>Agaricomycetes</taxon>
        <taxon>Agaricomycetidae</taxon>
        <taxon>Agaricales</taxon>
        <taxon>Marasmiineae</taxon>
        <taxon>Mycenaceae</taxon>
        <taxon>Roridomyces</taxon>
    </lineage>
</organism>
<keyword evidence="1" id="KW-0812">Transmembrane</keyword>
<gene>
    <name evidence="3" type="ORF">FB45DRAFT_933836</name>
</gene>
<feature type="transmembrane region" description="Helical" evidence="1">
    <location>
        <begin position="92"/>
        <end position="112"/>
    </location>
</feature>
<name>A0AAD7BDB8_9AGAR</name>
<keyword evidence="4" id="KW-1185">Reference proteome</keyword>
<evidence type="ECO:0000313" key="3">
    <source>
        <dbReference type="EMBL" id="KAJ7617295.1"/>
    </source>
</evidence>
<sequence length="118" mass="12769">MHCFRIVTFTLGLWGMAVSAARHAEARDTVDVVNALAESCLLNLCTGPLKNTTNLKGSLLVYPPPPPSANRESQSNLSLVQQQPEEWAAGRIILSTEMILFVLAILALVCTVGEDSNF</sequence>
<feature type="chain" id="PRO_5041922096" evidence="2">
    <location>
        <begin position="27"/>
        <end position="118"/>
    </location>
</feature>
<feature type="signal peptide" evidence="2">
    <location>
        <begin position="1"/>
        <end position="26"/>
    </location>
</feature>
<dbReference type="EMBL" id="JARKIF010000021">
    <property type="protein sequence ID" value="KAJ7617295.1"/>
    <property type="molecule type" value="Genomic_DNA"/>
</dbReference>
<comment type="caution">
    <text evidence="3">The sequence shown here is derived from an EMBL/GenBank/DDBJ whole genome shotgun (WGS) entry which is preliminary data.</text>
</comment>
<dbReference type="AlphaFoldDB" id="A0AAD7BDB8"/>
<evidence type="ECO:0000256" key="2">
    <source>
        <dbReference type="SAM" id="SignalP"/>
    </source>
</evidence>
<evidence type="ECO:0000256" key="1">
    <source>
        <dbReference type="SAM" id="Phobius"/>
    </source>
</evidence>
<keyword evidence="2" id="KW-0732">Signal</keyword>
<proteinExistence type="predicted"/>
<protein>
    <submittedName>
        <fullName evidence="3">Uncharacterized protein</fullName>
    </submittedName>
</protein>
<keyword evidence="1" id="KW-0472">Membrane</keyword>
<evidence type="ECO:0000313" key="4">
    <source>
        <dbReference type="Proteomes" id="UP001221142"/>
    </source>
</evidence>
<dbReference type="Proteomes" id="UP001221142">
    <property type="component" value="Unassembled WGS sequence"/>
</dbReference>
<keyword evidence="1" id="KW-1133">Transmembrane helix</keyword>